<dbReference type="PANTHER" id="PTHR43480">
    <property type="entry name" value="ACYL-[ACYL-CARRIER-PROTEIN]--UDP-N-ACETYLGLUCOSAMINE O-ACYLTRANSFERASE"/>
    <property type="match status" value="1"/>
</dbReference>
<evidence type="ECO:0000259" key="7">
    <source>
        <dbReference type="Pfam" id="PF13720"/>
    </source>
</evidence>
<name>A0A2R5GD22_9STRA</name>
<dbReference type="SUPFAM" id="SSF51161">
    <property type="entry name" value="Trimeric LpxA-like enzymes"/>
    <property type="match status" value="1"/>
</dbReference>
<dbReference type="GO" id="GO:0009245">
    <property type="term" value="P:lipid A biosynthetic process"/>
    <property type="evidence" value="ECO:0007669"/>
    <property type="project" value="UniProtKB-KW"/>
</dbReference>
<dbReference type="PANTHER" id="PTHR43480:SF1">
    <property type="entry name" value="ACYL-[ACYL-CARRIER-PROTEIN]--UDP-N-ACETYLGLUCOSAMINE O-ACYLTRANSFERASE, MITOCHONDRIAL-RELATED"/>
    <property type="match status" value="1"/>
</dbReference>
<dbReference type="InterPro" id="IPR037157">
    <property type="entry name" value="Acetyltransf_C_sf"/>
</dbReference>
<dbReference type="NCBIfam" id="NF003657">
    <property type="entry name" value="PRK05289.1"/>
    <property type="match status" value="1"/>
</dbReference>
<keyword evidence="6 8" id="KW-0012">Acyltransferase</keyword>
<dbReference type="InParanoid" id="A0A2R5GD22"/>
<evidence type="ECO:0000256" key="5">
    <source>
        <dbReference type="ARBA" id="ARBA00023098"/>
    </source>
</evidence>
<dbReference type="PROSITE" id="PS00101">
    <property type="entry name" value="HEXAPEP_TRANSFERASES"/>
    <property type="match status" value="1"/>
</dbReference>
<evidence type="ECO:0000256" key="3">
    <source>
        <dbReference type="ARBA" id="ARBA00022556"/>
    </source>
</evidence>
<dbReference type="InterPro" id="IPR018357">
    <property type="entry name" value="Hexapep_transf_CS"/>
</dbReference>
<accession>A0A2R5GD22</accession>
<reference evidence="8 9" key="1">
    <citation type="submission" date="2017-12" db="EMBL/GenBank/DDBJ databases">
        <title>Sequencing, de novo assembly and annotation of complete genome of a new Thraustochytrid species, strain FCC1311.</title>
        <authorList>
            <person name="Sedici K."/>
            <person name="Godart F."/>
            <person name="Aiese Cigliano R."/>
            <person name="Sanseverino W."/>
            <person name="Barakat M."/>
            <person name="Ortet P."/>
            <person name="Marechal E."/>
            <person name="Cagnac O."/>
            <person name="Amato A."/>
        </authorList>
    </citation>
    <scope>NUCLEOTIDE SEQUENCE [LARGE SCALE GENOMIC DNA]</scope>
</reference>
<keyword evidence="5" id="KW-0443">Lipid metabolism</keyword>
<evidence type="ECO:0000313" key="9">
    <source>
        <dbReference type="Proteomes" id="UP000241890"/>
    </source>
</evidence>
<dbReference type="InterPro" id="IPR029098">
    <property type="entry name" value="Acetyltransf_C"/>
</dbReference>
<dbReference type="NCBIfam" id="TIGR01852">
    <property type="entry name" value="lipid_A_lpxA"/>
    <property type="match status" value="1"/>
</dbReference>
<gene>
    <name evidence="8" type="ORF">FCC1311_027142</name>
</gene>
<organism evidence="8 9">
    <name type="scientific">Hondaea fermentalgiana</name>
    <dbReference type="NCBI Taxonomy" id="2315210"/>
    <lineage>
        <taxon>Eukaryota</taxon>
        <taxon>Sar</taxon>
        <taxon>Stramenopiles</taxon>
        <taxon>Bigyra</taxon>
        <taxon>Labyrinthulomycetes</taxon>
        <taxon>Thraustochytrida</taxon>
        <taxon>Thraustochytriidae</taxon>
        <taxon>Hondaea</taxon>
    </lineage>
</organism>
<dbReference type="Pfam" id="PF13720">
    <property type="entry name" value="Acetyltransf_11"/>
    <property type="match status" value="1"/>
</dbReference>
<keyword evidence="9" id="KW-1185">Reference proteome</keyword>
<protein>
    <submittedName>
        <fullName evidence="8">Acyl-acyl-carrier-protein--UDP-N-acetylglucosamine O-acyltransferase</fullName>
    </submittedName>
</protein>
<dbReference type="InterPro" id="IPR010137">
    <property type="entry name" value="Lipid_A_LpxA"/>
</dbReference>
<evidence type="ECO:0000313" key="8">
    <source>
        <dbReference type="EMBL" id="GBG26493.1"/>
    </source>
</evidence>
<dbReference type="OrthoDB" id="25818at2759"/>
<dbReference type="GO" id="GO:0016020">
    <property type="term" value="C:membrane"/>
    <property type="evidence" value="ECO:0007669"/>
    <property type="project" value="GOC"/>
</dbReference>
<dbReference type="GO" id="GO:0008780">
    <property type="term" value="F:acyl-[acyl-carrier-protein]-UDP-N-acetylglucosamine O-acyltransferase activity"/>
    <property type="evidence" value="ECO:0007669"/>
    <property type="project" value="InterPro"/>
</dbReference>
<dbReference type="Gene3D" id="1.20.1180.10">
    <property type="entry name" value="Udp N-acetylglucosamine O-acyltransferase, C-terminal domain"/>
    <property type="match status" value="1"/>
</dbReference>
<dbReference type="EMBL" id="BEYU01000021">
    <property type="protein sequence ID" value="GBG26493.1"/>
    <property type="molecule type" value="Genomic_DNA"/>
</dbReference>
<evidence type="ECO:0000256" key="2">
    <source>
        <dbReference type="ARBA" id="ARBA00022516"/>
    </source>
</evidence>
<dbReference type="InterPro" id="IPR011004">
    <property type="entry name" value="Trimer_LpxA-like_sf"/>
</dbReference>
<comment type="caution">
    <text evidence="8">The sequence shown here is derived from an EMBL/GenBank/DDBJ whole genome shotgun (WGS) entry which is preliminary data.</text>
</comment>
<dbReference type="AlphaFoldDB" id="A0A2R5GD22"/>
<dbReference type="Gene3D" id="2.160.10.10">
    <property type="entry name" value="Hexapeptide repeat proteins"/>
    <property type="match status" value="1"/>
</dbReference>
<evidence type="ECO:0000256" key="6">
    <source>
        <dbReference type="ARBA" id="ARBA00023315"/>
    </source>
</evidence>
<sequence>MLSRSVAACARPSLARGLASGRALASSRGLASGRDPLVHATAVVEDGAHVGPGCSVGAFAVVEAGVRLEEGVQVKPHAVVTGDTVVGPGSEIHSFAVVGGPPQDRKHDPSLGPSKLRLGANCVVREFVTVNGGTALGGGLTAIGDNCLLLANSHVGHDCILARGVVVSNLVQLAGHVHVGAFATLGGACTVRQHVNIGRLAMIGGASAVDRHVAPFVLALGNRARLRGLNLVGLRRQKTASTEIAALREATNLIFGVGNDKDAGTMDARAATSLELFPNSLLVRELVGFVRGENDVSSDCVAEWDLRRLRIGHLMPDR</sequence>
<dbReference type="Proteomes" id="UP000241890">
    <property type="component" value="Unassembled WGS sequence"/>
</dbReference>
<proteinExistence type="predicted"/>
<evidence type="ECO:0000256" key="1">
    <source>
        <dbReference type="ARBA" id="ARBA00022490"/>
    </source>
</evidence>
<keyword evidence="3" id="KW-0441">Lipid A biosynthesis</keyword>
<keyword evidence="1" id="KW-0963">Cytoplasm</keyword>
<feature type="domain" description="UDP N-acetylglucosamine O-acyltransferase C-terminal" evidence="7">
    <location>
        <begin position="213"/>
        <end position="292"/>
    </location>
</feature>
<evidence type="ECO:0000256" key="4">
    <source>
        <dbReference type="ARBA" id="ARBA00022679"/>
    </source>
</evidence>
<keyword evidence="4 8" id="KW-0808">Transferase</keyword>
<keyword evidence="2" id="KW-0444">Lipid biosynthesis</keyword>